<dbReference type="EMBL" id="JAIQCV010000007">
    <property type="protein sequence ID" value="KAH1084300.1"/>
    <property type="molecule type" value="Genomic_DNA"/>
</dbReference>
<gene>
    <name evidence="1" type="ORF">J1N35_024061</name>
</gene>
<dbReference type="AlphaFoldDB" id="A0A9D3VJ86"/>
<keyword evidence="2" id="KW-1185">Reference proteome</keyword>
<dbReference type="Proteomes" id="UP000828251">
    <property type="component" value="Unassembled WGS sequence"/>
</dbReference>
<evidence type="ECO:0000313" key="1">
    <source>
        <dbReference type="EMBL" id="KAH1084300.1"/>
    </source>
</evidence>
<accession>A0A9D3VJ86</accession>
<evidence type="ECO:0000313" key="2">
    <source>
        <dbReference type="Proteomes" id="UP000828251"/>
    </source>
</evidence>
<proteinExistence type="predicted"/>
<name>A0A9D3VJ86_9ROSI</name>
<comment type="caution">
    <text evidence="1">The sequence shown here is derived from an EMBL/GenBank/DDBJ whole genome shotgun (WGS) entry which is preliminary data.</text>
</comment>
<reference evidence="1 2" key="1">
    <citation type="journal article" date="2021" name="Plant Biotechnol. J.">
        <title>Multi-omics assisted identification of the key and species-specific regulatory components of drought-tolerant mechanisms in Gossypium stocksii.</title>
        <authorList>
            <person name="Yu D."/>
            <person name="Ke L."/>
            <person name="Zhang D."/>
            <person name="Wu Y."/>
            <person name="Sun Y."/>
            <person name="Mei J."/>
            <person name="Sun J."/>
            <person name="Sun Y."/>
        </authorList>
    </citation>
    <scope>NUCLEOTIDE SEQUENCE [LARGE SCALE GENOMIC DNA]</scope>
    <source>
        <strain evidence="2">cv. E1</strain>
        <tissue evidence="1">Leaf</tissue>
    </source>
</reference>
<protein>
    <submittedName>
        <fullName evidence="1">Uncharacterized protein</fullName>
    </submittedName>
</protein>
<sequence length="51" mass="5367">MNLRVLECLRSIKEGKIKPNPAGKASPSQAMDFNLNSAAAAVKSSTSFSSL</sequence>
<organism evidence="1 2">
    <name type="scientific">Gossypium stocksii</name>
    <dbReference type="NCBI Taxonomy" id="47602"/>
    <lineage>
        <taxon>Eukaryota</taxon>
        <taxon>Viridiplantae</taxon>
        <taxon>Streptophyta</taxon>
        <taxon>Embryophyta</taxon>
        <taxon>Tracheophyta</taxon>
        <taxon>Spermatophyta</taxon>
        <taxon>Magnoliopsida</taxon>
        <taxon>eudicotyledons</taxon>
        <taxon>Gunneridae</taxon>
        <taxon>Pentapetalae</taxon>
        <taxon>rosids</taxon>
        <taxon>malvids</taxon>
        <taxon>Malvales</taxon>
        <taxon>Malvaceae</taxon>
        <taxon>Malvoideae</taxon>
        <taxon>Gossypium</taxon>
    </lineage>
</organism>